<protein>
    <submittedName>
        <fullName evidence="2">Uncharacterized protein</fullName>
    </submittedName>
</protein>
<evidence type="ECO:0000313" key="1">
    <source>
        <dbReference type="Proteomes" id="UP000887574"/>
    </source>
</evidence>
<name>A0A915DQH0_9BILA</name>
<keyword evidence="1" id="KW-1185">Reference proteome</keyword>
<dbReference type="AlphaFoldDB" id="A0A915DQH0"/>
<proteinExistence type="predicted"/>
<sequence>MYRSKTVQKFDFGSRADNLKHYGQDTPPLYNLSLVNSPTYLYYSESDWLGMQPTLGSPCWLLFQKSL</sequence>
<dbReference type="WBParaSite" id="jg2184">
    <property type="protein sequence ID" value="jg2184"/>
    <property type="gene ID" value="jg2184"/>
</dbReference>
<evidence type="ECO:0000313" key="2">
    <source>
        <dbReference type="WBParaSite" id="jg2184"/>
    </source>
</evidence>
<dbReference type="Proteomes" id="UP000887574">
    <property type="component" value="Unplaced"/>
</dbReference>
<accession>A0A915DQH0</accession>
<dbReference type="Gene3D" id="3.40.50.1820">
    <property type="entry name" value="alpha/beta hydrolase"/>
    <property type="match status" value="1"/>
</dbReference>
<dbReference type="InterPro" id="IPR029058">
    <property type="entry name" value="AB_hydrolase_fold"/>
</dbReference>
<organism evidence="1 2">
    <name type="scientific">Ditylenchus dipsaci</name>
    <dbReference type="NCBI Taxonomy" id="166011"/>
    <lineage>
        <taxon>Eukaryota</taxon>
        <taxon>Metazoa</taxon>
        <taxon>Ecdysozoa</taxon>
        <taxon>Nematoda</taxon>
        <taxon>Chromadorea</taxon>
        <taxon>Rhabditida</taxon>
        <taxon>Tylenchina</taxon>
        <taxon>Tylenchomorpha</taxon>
        <taxon>Sphaerularioidea</taxon>
        <taxon>Anguinidae</taxon>
        <taxon>Anguininae</taxon>
        <taxon>Ditylenchus</taxon>
    </lineage>
</organism>
<reference evidence="2" key="1">
    <citation type="submission" date="2022-11" db="UniProtKB">
        <authorList>
            <consortium name="WormBaseParasite"/>
        </authorList>
    </citation>
    <scope>IDENTIFICATION</scope>
</reference>
<dbReference type="PANTHER" id="PTHR11005">
    <property type="entry name" value="LYSOSOMAL ACID LIPASE-RELATED"/>
    <property type="match status" value="1"/>
</dbReference>